<dbReference type="GO" id="GO:0048269">
    <property type="term" value="C:methionine adenosyltransferase complex"/>
    <property type="evidence" value="ECO:0007669"/>
    <property type="project" value="TreeGrafter"/>
</dbReference>
<dbReference type="Gene3D" id="3.40.50.720">
    <property type="entry name" value="NAD(P)-binding Rossmann-like Domain"/>
    <property type="match status" value="1"/>
</dbReference>
<dbReference type="OrthoDB" id="42498at2759"/>
<dbReference type="GO" id="GO:0006556">
    <property type="term" value="P:S-adenosylmethionine biosynthetic process"/>
    <property type="evidence" value="ECO:0007669"/>
    <property type="project" value="UniProtKB-UniPathway"/>
</dbReference>
<dbReference type="Proteomes" id="UP000019335">
    <property type="component" value="Chromosome 9"/>
</dbReference>
<accession>W7TRH4</accession>
<sequence>MPAAINPPVVLVLGASGLLGRAVQHTLLESLPHGVVVAGTGHSRARGLIPCDVTDETTLREFLAAQAPRVVVNCVAERRPDVVEKEDAKAHVLNVRLVEILAEESARLGFYLLHISTDYVFDGTKPPYKPGDDPHPLNAYGEQKLASEKVLRGKDSGERACAILRVPVLYGPSADLAESSVTLLARDVLVPPRSSQKKVDDWAARYATHTEDVARVVTAMVDRALTGAGELRGTFHYSSKERSQDLSRGAGGEERSQDLSRGVGGEQCPGQGGGRAYTKYSISVLIGEVLGRATKHLEPEASPPEGAPRPQDCELDISALQEALGEKVTRSRALRDGLREVLQGILGETSDS</sequence>
<dbReference type="SUPFAM" id="SSF51735">
    <property type="entry name" value="NAD(P)-binding Rossmann-fold domains"/>
    <property type="match status" value="1"/>
</dbReference>
<dbReference type="InterPro" id="IPR036291">
    <property type="entry name" value="NAD(P)-bd_dom_sf"/>
</dbReference>
<keyword evidence="3" id="KW-0808">Transferase</keyword>
<evidence type="ECO:0000313" key="4">
    <source>
        <dbReference type="Proteomes" id="UP000019335"/>
    </source>
</evidence>
<dbReference type="PANTHER" id="PTHR10491">
    <property type="entry name" value="DTDP-4-DEHYDRORHAMNOSE REDUCTASE"/>
    <property type="match status" value="1"/>
</dbReference>
<dbReference type="PANTHER" id="PTHR10491:SF4">
    <property type="entry name" value="METHIONINE ADENOSYLTRANSFERASE 2 SUBUNIT BETA"/>
    <property type="match status" value="1"/>
</dbReference>
<keyword evidence="4" id="KW-1185">Reference proteome</keyword>
<dbReference type="Pfam" id="PF04321">
    <property type="entry name" value="RmlD_sub_bind"/>
    <property type="match status" value="1"/>
</dbReference>
<reference evidence="3 4" key="1">
    <citation type="journal article" date="2014" name="Mol. Plant">
        <title>Chromosome Scale Genome Assembly and Transcriptome Profiling of Nannochloropsis gaditana in Nitrogen Depletion.</title>
        <authorList>
            <person name="Corteggiani Carpinelli E."/>
            <person name="Telatin A."/>
            <person name="Vitulo N."/>
            <person name="Forcato C."/>
            <person name="D'Angelo M."/>
            <person name="Schiavon R."/>
            <person name="Vezzi A."/>
            <person name="Giacometti G.M."/>
            <person name="Morosinotto T."/>
            <person name="Valle G."/>
        </authorList>
    </citation>
    <scope>NUCLEOTIDE SEQUENCE [LARGE SCALE GENOMIC DNA]</scope>
    <source>
        <strain evidence="3 4">B-31</strain>
    </source>
</reference>
<feature type="compositionally biased region" description="Gly residues" evidence="1">
    <location>
        <begin position="262"/>
        <end position="273"/>
    </location>
</feature>
<feature type="compositionally biased region" description="Basic and acidic residues" evidence="1">
    <location>
        <begin position="238"/>
        <end position="258"/>
    </location>
</feature>
<feature type="region of interest" description="Disordered" evidence="1">
    <location>
        <begin position="236"/>
        <end position="273"/>
    </location>
</feature>
<dbReference type="GO" id="GO:0016740">
    <property type="term" value="F:transferase activity"/>
    <property type="evidence" value="ECO:0007669"/>
    <property type="project" value="UniProtKB-KW"/>
</dbReference>
<evidence type="ECO:0000313" key="3">
    <source>
        <dbReference type="EMBL" id="EWM26108.1"/>
    </source>
</evidence>
<name>W7TRH4_9STRA</name>
<dbReference type="CDD" id="cd05254">
    <property type="entry name" value="dTDP_HR_like_SDR_e"/>
    <property type="match status" value="1"/>
</dbReference>
<proteinExistence type="predicted"/>
<dbReference type="AlphaFoldDB" id="W7TRH4"/>
<feature type="domain" description="RmlD-like substrate binding" evidence="2">
    <location>
        <begin position="10"/>
        <end position="242"/>
    </location>
</feature>
<dbReference type="InterPro" id="IPR029903">
    <property type="entry name" value="RmlD-like-bd"/>
</dbReference>
<evidence type="ECO:0000256" key="1">
    <source>
        <dbReference type="SAM" id="MobiDB-lite"/>
    </source>
</evidence>
<dbReference type="EMBL" id="AZIL01000703">
    <property type="protein sequence ID" value="EWM26108.1"/>
    <property type="molecule type" value="Genomic_DNA"/>
</dbReference>
<organism evidence="3 4">
    <name type="scientific">Nannochloropsis gaditana</name>
    <dbReference type="NCBI Taxonomy" id="72520"/>
    <lineage>
        <taxon>Eukaryota</taxon>
        <taxon>Sar</taxon>
        <taxon>Stramenopiles</taxon>
        <taxon>Ochrophyta</taxon>
        <taxon>Eustigmatophyceae</taxon>
        <taxon>Eustigmatales</taxon>
        <taxon>Monodopsidaceae</taxon>
        <taxon>Nannochloropsis</taxon>
    </lineage>
</organism>
<evidence type="ECO:0000259" key="2">
    <source>
        <dbReference type="Pfam" id="PF04321"/>
    </source>
</evidence>
<protein>
    <submittedName>
        <fullName evidence="3">Methionine adenosyltransferase beta</fullName>
    </submittedName>
</protein>
<dbReference type="InterPro" id="IPR005913">
    <property type="entry name" value="dTDP_dehydrorham_reduct"/>
</dbReference>
<dbReference type="GO" id="GO:0048270">
    <property type="term" value="F:methionine adenosyltransferase regulator activity"/>
    <property type="evidence" value="ECO:0007669"/>
    <property type="project" value="TreeGrafter"/>
</dbReference>
<comment type="caution">
    <text evidence="3">The sequence shown here is derived from an EMBL/GenBank/DDBJ whole genome shotgun (WGS) entry which is preliminary data.</text>
</comment>
<dbReference type="UniPathway" id="UPA00315">
    <property type="reaction ID" value="UER00080"/>
</dbReference>
<gene>
    <name evidence="3" type="ORF">Naga_100014g19</name>
</gene>